<gene>
    <name evidence="1" type="ORF">SVIO_091840</name>
</gene>
<accession>A0A4D4LAH4</accession>
<keyword evidence="2" id="KW-1185">Reference proteome</keyword>
<sequence>MDDPQPRAQLAFDVVTHCSLQTGQPGEVPASVMHRTIDAVDLTRGGGGLNLAFSAGRELRQWRNEPWAQEINERLLALMAI</sequence>
<proteinExistence type="predicted"/>
<dbReference type="Proteomes" id="UP000301309">
    <property type="component" value="Unassembled WGS sequence"/>
</dbReference>
<comment type="caution">
    <text evidence="1">The sequence shown here is derived from an EMBL/GenBank/DDBJ whole genome shotgun (WGS) entry which is preliminary data.</text>
</comment>
<reference evidence="1 2" key="1">
    <citation type="journal article" date="2020" name="Int. J. Syst. Evol. Microbiol.">
        <title>Reclassification of Streptomyces castelarensis and Streptomyces sporoclivatus as later heterotypic synonyms of Streptomyces antimycoticus.</title>
        <authorList>
            <person name="Komaki H."/>
            <person name="Tamura T."/>
        </authorList>
    </citation>
    <scope>NUCLEOTIDE SEQUENCE [LARGE SCALE GENOMIC DNA]</scope>
    <source>
        <strain evidence="1 2">NBRC 13459</strain>
    </source>
</reference>
<protein>
    <submittedName>
        <fullName evidence="1">Uncharacterized protein</fullName>
    </submittedName>
</protein>
<dbReference type="AlphaFoldDB" id="A0A4D4LAH4"/>
<evidence type="ECO:0000313" key="1">
    <source>
        <dbReference type="EMBL" id="GDY58561.1"/>
    </source>
</evidence>
<evidence type="ECO:0000313" key="2">
    <source>
        <dbReference type="Proteomes" id="UP000301309"/>
    </source>
</evidence>
<name>A0A4D4LAH4_STRVO</name>
<dbReference type="EMBL" id="BJHW01000002">
    <property type="protein sequence ID" value="GDY58561.1"/>
    <property type="molecule type" value="Genomic_DNA"/>
</dbReference>
<organism evidence="1 2">
    <name type="scientific">Streptomyces violaceusniger</name>
    <dbReference type="NCBI Taxonomy" id="68280"/>
    <lineage>
        <taxon>Bacteria</taxon>
        <taxon>Bacillati</taxon>
        <taxon>Actinomycetota</taxon>
        <taxon>Actinomycetes</taxon>
        <taxon>Kitasatosporales</taxon>
        <taxon>Streptomycetaceae</taxon>
        <taxon>Streptomyces</taxon>
        <taxon>Streptomyces violaceusniger group</taxon>
    </lineage>
</organism>